<protein>
    <submittedName>
        <fullName evidence="2">Uncharacterized protein</fullName>
    </submittedName>
</protein>
<reference evidence="2 3" key="1">
    <citation type="journal article" date="2016" name="Nat. Commun.">
        <title>Ectomycorrhizal ecology is imprinted in the genome of the dominant symbiotic fungus Cenococcum geophilum.</title>
        <authorList>
            <consortium name="DOE Joint Genome Institute"/>
            <person name="Peter M."/>
            <person name="Kohler A."/>
            <person name="Ohm R.A."/>
            <person name="Kuo A."/>
            <person name="Krutzmann J."/>
            <person name="Morin E."/>
            <person name="Arend M."/>
            <person name="Barry K.W."/>
            <person name="Binder M."/>
            <person name="Choi C."/>
            <person name="Clum A."/>
            <person name="Copeland A."/>
            <person name="Grisel N."/>
            <person name="Haridas S."/>
            <person name="Kipfer T."/>
            <person name="LaButti K."/>
            <person name="Lindquist E."/>
            <person name="Lipzen A."/>
            <person name="Maire R."/>
            <person name="Meier B."/>
            <person name="Mihaltcheva S."/>
            <person name="Molinier V."/>
            <person name="Murat C."/>
            <person name="Poggeler S."/>
            <person name="Quandt C.A."/>
            <person name="Sperisen C."/>
            <person name="Tritt A."/>
            <person name="Tisserant E."/>
            <person name="Crous P.W."/>
            <person name="Henrissat B."/>
            <person name="Nehls U."/>
            <person name="Egli S."/>
            <person name="Spatafora J.W."/>
            <person name="Grigoriev I.V."/>
            <person name="Martin F.M."/>
        </authorList>
    </citation>
    <scope>NUCLEOTIDE SEQUENCE [LARGE SCALE GENOMIC DNA]</scope>
    <source>
        <strain evidence="2 3">CBS 207.34</strain>
    </source>
</reference>
<dbReference type="EMBL" id="KV751105">
    <property type="protein sequence ID" value="OCL01581.1"/>
    <property type="molecule type" value="Genomic_DNA"/>
</dbReference>
<dbReference type="AlphaFoldDB" id="A0A8E2EMY7"/>
<feature type="compositionally biased region" description="Polar residues" evidence="1">
    <location>
        <begin position="53"/>
        <end position="63"/>
    </location>
</feature>
<feature type="compositionally biased region" description="Basic and acidic residues" evidence="1">
    <location>
        <begin position="82"/>
        <end position="97"/>
    </location>
</feature>
<organism evidence="2 3">
    <name type="scientific">Glonium stellatum</name>
    <dbReference type="NCBI Taxonomy" id="574774"/>
    <lineage>
        <taxon>Eukaryota</taxon>
        <taxon>Fungi</taxon>
        <taxon>Dikarya</taxon>
        <taxon>Ascomycota</taxon>
        <taxon>Pezizomycotina</taxon>
        <taxon>Dothideomycetes</taxon>
        <taxon>Pleosporomycetidae</taxon>
        <taxon>Gloniales</taxon>
        <taxon>Gloniaceae</taxon>
        <taxon>Glonium</taxon>
    </lineage>
</organism>
<dbReference type="Proteomes" id="UP000250140">
    <property type="component" value="Unassembled WGS sequence"/>
</dbReference>
<gene>
    <name evidence="2" type="ORF">AOQ84DRAFT_217933</name>
</gene>
<proteinExistence type="predicted"/>
<evidence type="ECO:0000256" key="1">
    <source>
        <dbReference type="SAM" id="MobiDB-lite"/>
    </source>
</evidence>
<keyword evidence="3" id="KW-1185">Reference proteome</keyword>
<feature type="region of interest" description="Disordered" evidence="1">
    <location>
        <begin position="53"/>
        <end position="97"/>
    </location>
</feature>
<evidence type="ECO:0000313" key="2">
    <source>
        <dbReference type="EMBL" id="OCL01581.1"/>
    </source>
</evidence>
<name>A0A8E2EMY7_9PEZI</name>
<sequence>MRRKRLASGPWVDDRQGNWPLAWCLACLPCLGCGTKQKPVWYSAPVSLNCTHNQSWNHATSNGGDEDQHPSRVRKTPADSVSHSHDSTRNHPSHDLR</sequence>
<evidence type="ECO:0000313" key="3">
    <source>
        <dbReference type="Proteomes" id="UP000250140"/>
    </source>
</evidence>
<accession>A0A8E2EMY7</accession>